<evidence type="ECO:0000313" key="3">
    <source>
        <dbReference type="Proteomes" id="UP001224890"/>
    </source>
</evidence>
<feature type="region of interest" description="Disordered" evidence="1">
    <location>
        <begin position="118"/>
        <end position="188"/>
    </location>
</feature>
<dbReference type="Proteomes" id="UP001224890">
    <property type="component" value="Unassembled WGS sequence"/>
</dbReference>
<sequence length="368" mass="40268">MASDQPYAFLKTQTIDNLQLLSERNGHITVHTSLQLDGSYTVHAAEAYRNKRREILSGSGKTLLEAFESLHRSSALEVHRFTKANGYAFPLRSASGDHNDGEPDSSDTEASTADIIVLSDSPFHNEAGTRCRPGESSSRRRKFRQKKKKLQGYASSSSSSSEGEKVPIDSRPTNVTKRNHTAVVHTPRQQDPMLPTVALKAYPAGSGGKLNDLNGHSLAVHALPPPPPPPPPSIRPMMQPPHPQNLARTPVSSTPTKAVRLVVKWHGHGDRRIIWDCMPSYMALQSAALTHLGRKWQSFDNVSASEFCSDMLNSLVVKEIRIEVGNEMYSISTAGGDDMSVHFRTHIMPKFEVIVGHHGGIASSPPAP</sequence>
<accession>A0AAJ0A509</accession>
<feature type="compositionally biased region" description="Basic residues" evidence="1">
    <location>
        <begin position="139"/>
        <end position="150"/>
    </location>
</feature>
<comment type="caution">
    <text evidence="2">The sequence shown here is derived from an EMBL/GenBank/DDBJ whole genome shotgun (WGS) entry which is preliminary data.</text>
</comment>
<evidence type="ECO:0000313" key="2">
    <source>
        <dbReference type="EMBL" id="KAK1656616.1"/>
    </source>
</evidence>
<keyword evidence="3" id="KW-1185">Reference proteome</keyword>
<gene>
    <name evidence="2" type="ORF">BDP55DRAFT_735558</name>
</gene>
<dbReference type="AlphaFoldDB" id="A0AAJ0A509"/>
<reference evidence="2" key="1">
    <citation type="submission" date="2021-06" db="EMBL/GenBank/DDBJ databases">
        <title>Comparative genomics, transcriptomics and evolutionary studies reveal genomic signatures of adaptation to plant cell wall in hemibiotrophic fungi.</title>
        <authorList>
            <consortium name="DOE Joint Genome Institute"/>
            <person name="Baroncelli R."/>
            <person name="Diaz J.F."/>
            <person name="Benocci T."/>
            <person name="Peng M."/>
            <person name="Battaglia E."/>
            <person name="Haridas S."/>
            <person name="Andreopoulos W."/>
            <person name="Labutti K."/>
            <person name="Pangilinan J."/>
            <person name="Floch G.L."/>
            <person name="Makela M.R."/>
            <person name="Henrissat B."/>
            <person name="Grigoriev I.V."/>
            <person name="Crouch J.A."/>
            <person name="De Vries R.P."/>
            <person name="Sukno S.A."/>
            <person name="Thon M.R."/>
        </authorList>
    </citation>
    <scope>NUCLEOTIDE SEQUENCE</scope>
    <source>
        <strain evidence="2">CBS 193.32</strain>
    </source>
</reference>
<organism evidence="2 3">
    <name type="scientific">Colletotrichum godetiae</name>
    <dbReference type="NCBI Taxonomy" id="1209918"/>
    <lineage>
        <taxon>Eukaryota</taxon>
        <taxon>Fungi</taxon>
        <taxon>Dikarya</taxon>
        <taxon>Ascomycota</taxon>
        <taxon>Pezizomycotina</taxon>
        <taxon>Sordariomycetes</taxon>
        <taxon>Hypocreomycetidae</taxon>
        <taxon>Glomerellales</taxon>
        <taxon>Glomerellaceae</taxon>
        <taxon>Colletotrichum</taxon>
        <taxon>Colletotrichum acutatum species complex</taxon>
    </lineage>
</organism>
<dbReference type="EMBL" id="JAHMHR010000141">
    <property type="protein sequence ID" value="KAK1656616.1"/>
    <property type="molecule type" value="Genomic_DNA"/>
</dbReference>
<protein>
    <submittedName>
        <fullName evidence="2">Uncharacterized protein</fullName>
    </submittedName>
</protein>
<dbReference type="RefSeq" id="XP_060421380.1">
    <property type="nucleotide sequence ID" value="XM_060580330.1"/>
</dbReference>
<evidence type="ECO:0000256" key="1">
    <source>
        <dbReference type="SAM" id="MobiDB-lite"/>
    </source>
</evidence>
<name>A0AAJ0A509_9PEZI</name>
<dbReference type="GeneID" id="85464856"/>
<proteinExistence type="predicted"/>